<feature type="compositionally biased region" description="Basic residues" evidence="4">
    <location>
        <begin position="1"/>
        <end position="16"/>
    </location>
</feature>
<dbReference type="Gene3D" id="4.10.520.10">
    <property type="entry name" value="IHF-like DNA-binding proteins"/>
    <property type="match status" value="1"/>
</dbReference>
<comment type="similarity">
    <text evidence="1 3">Belongs to the bacterial histone-like protein family.</text>
</comment>
<organism evidence="5 7">
    <name type="scientific">Xanthomonas cucurbitae</name>
    <dbReference type="NCBI Taxonomy" id="56453"/>
    <lineage>
        <taxon>Bacteria</taxon>
        <taxon>Pseudomonadati</taxon>
        <taxon>Pseudomonadota</taxon>
        <taxon>Gammaproteobacteria</taxon>
        <taxon>Lysobacterales</taxon>
        <taxon>Lysobacteraceae</taxon>
        <taxon>Xanthomonas</taxon>
    </lineage>
</organism>
<dbReference type="Proteomes" id="UP000239561">
    <property type="component" value="Unassembled WGS sequence"/>
</dbReference>
<dbReference type="GO" id="GO:0030527">
    <property type="term" value="F:structural constituent of chromatin"/>
    <property type="evidence" value="ECO:0007669"/>
    <property type="project" value="InterPro"/>
</dbReference>
<dbReference type="Proteomes" id="UP001214201">
    <property type="component" value="Chromosome"/>
</dbReference>
<dbReference type="RefSeq" id="WP_104604003.1">
    <property type="nucleotide sequence ID" value="NZ_CP033326.1"/>
</dbReference>
<gene>
    <name evidence="6" type="ORF">K6978_13325</name>
    <name evidence="5" type="ORF">XcuCFBP2542_13090</name>
</gene>
<evidence type="ECO:0000313" key="8">
    <source>
        <dbReference type="Proteomes" id="UP001214201"/>
    </source>
</evidence>
<dbReference type="EMBL" id="MDED01000023">
    <property type="protein sequence ID" value="PPU75785.1"/>
    <property type="molecule type" value="Genomic_DNA"/>
</dbReference>
<reference evidence="6 8" key="2">
    <citation type="submission" date="2021-08" db="EMBL/GenBank/DDBJ databases">
        <title>Genome sequences of Xanthomonas cucurbitae isolates from 5 Midwestern US states.</title>
        <authorList>
            <person name="Hind S.R."/>
        </authorList>
    </citation>
    <scope>NUCLEOTIDE SEQUENCE [LARGE SCALE GENOMIC DNA]</scope>
    <source>
        <strain evidence="6 8">OH_261</strain>
    </source>
</reference>
<feature type="compositionally biased region" description="Low complexity" evidence="4">
    <location>
        <begin position="17"/>
        <end position="37"/>
    </location>
</feature>
<dbReference type="AlphaFoldDB" id="A0A2S7DPM4"/>
<protein>
    <submittedName>
        <fullName evidence="5 6">DNA-binding protein</fullName>
    </submittedName>
</protein>
<dbReference type="Pfam" id="PF00216">
    <property type="entry name" value="Bac_DNA_binding"/>
    <property type="match status" value="1"/>
</dbReference>
<evidence type="ECO:0000313" key="5">
    <source>
        <dbReference type="EMBL" id="PPU75785.1"/>
    </source>
</evidence>
<evidence type="ECO:0000313" key="6">
    <source>
        <dbReference type="EMBL" id="WDM70404.1"/>
    </source>
</evidence>
<dbReference type="InterPro" id="IPR000119">
    <property type="entry name" value="Hist_DNA-bd"/>
</dbReference>
<dbReference type="EMBL" id="CP082214">
    <property type="protein sequence ID" value="WDM70404.1"/>
    <property type="molecule type" value="Genomic_DNA"/>
</dbReference>
<dbReference type="CDD" id="cd13834">
    <property type="entry name" value="HU_like"/>
    <property type="match status" value="1"/>
</dbReference>
<evidence type="ECO:0000256" key="3">
    <source>
        <dbReference type="RuleBase" id="RU003939"/>
    </source>
</evidence>
<reference evidence="5 7" key="1">
    <citation type="submission" date="2016-08" db="EMBL/GenBank/DDBJ databases">
        <authorList>
            <person name="Seilhamer J.J."/>
        </authorList>
    </citation>
    <scope>NUCLEOTIDE SEQUENCE [LARGE SCALE GENOMIC DNA]</scope>
    <source>
        <strain evidence="5 7">CFBP2542</strain>
    </source>
</reference>
<dbReference type="SUPFAM" id="SSF47729">
    <property type="entry name" value="IHF-like DNA-binding proteins"/>
    <property type="match status" value="1"/>
</dbReference>
<accession>A0A2S7DPM4</accession>
<feature type="region of interest" description="Disordered" evidence="4">
    <location>
        <begin position="1"/>
        <end position="37"/>
    </location>
</feature>
<evidence type="ECO:0000256" key="4">
    <source>
        <dbReference type="SAM" id="MobiDB-lite"/>
    </source>
</evidence>
<evidence type="ECO:0000313" key="7">
    <source>
        <dbReference type="Proteomes" id="UP000239561"/>
    </source>
</evidence>
<keyword evidence="8" id="KW-1185">Reference proteome</keyword>
<sequence>MAKTAAKKAAPKKAVKKVAATKTAKPAKAASKTAAPKPIKEALSKTGLVAHIAEATQLAPKEVRAVLAALEGAAHASLSKKGAGSFTLPGMLKLTSVHVPAKPKRKGINPFTKEEQVFAAKPAGFKVRARVAKKLKDSAL</sequence>
<proteinExistence type="inferred from homology"/>
<dbReference type="OrthoDB" id="331625at2"/>
<evidence type="ECO:0000256" key="1">
    <source>
        <dbReference type="ARBA" id="ARBA00010529"/>
    </source>
</evidence>
<evidence type="ECO:0000256" key="2">
    <source>
        <dbReference type="ARBA" id="ARBA00023125"/>
    </source>
</evidence>
<dbReference type="SMART" id="SM00411">
    <property type="entry name" value="BHL"/>
    <property type="match status" value="1"/>
</dbReference>
<keyword evidence="2 5" id="KW-0238">DNA-binding</keyword>
<dbReference type="InterPro" id="IPR010992">
    <property type="entry name" value="IHF-like_DNA-bd_dom_sf"/>
</dbReference>
<dbReference type="GO" id="GO:0003677">
    <property type="term" value="F:DNA binding"/>
    <property type="evidence" value="ECO:0007669"/>
    <property type="project" value="UniProtKB-KW"/>
</dbReference>
<name>A0A2S7DPM4_9XANT</name>